<feature type="transmembrane region" description="Helical" evidence="5">
    <location>
        <begin position="257"/>
        <end position="278"/>
    </location>
</feature>
<feature type="transmembrane region" description="Helical" evidence="5">
    <location>
        <begin position="150"/>
        <end position="177"/>
    </location>
</feature>
<comment type="similarity">
    <text evidence="5">Belongs to the 4-toluene sulfonate uptake permease (TSUP) (TC 2.A.102) family.</text>
</comment>
<name>A0A1H5VUY1_9PROT</name>
<dbReference type="EMBL" id="FNUX01000014">
    <property type="protein sequence ID" value="SEF90671.1"/>
    <property type="molecule type" value="Genomic_DNA"/>
</dbReference>
<evidence type="ECO:0000256" key="3">
    <source>
        <dbReference type="ARBA" id="ARBA00022989"/>
    </source>
</evidence>
<feature type="transmembrane region" description="Helical" evidence="5">
    <location>
        <begin position="223"/>
        <end position="245"/>
    </location>
</feature>
<gene>
    <name evidence="6" type="ORF">SAMN05216334_11454</name>
</gene>
<feature type="transmembrane region" description="Helical" evidence="5">
    <location>
        <begin position="189"/>
        <end position="211"/>
    </location>
</feature>
<keyword evidence="3 5" id="KW-1133">Transmembrane helix</keyword>
<dbReference type="Pfam" id="PF01925">
    <property type="entry name" value="TauE"/>
    <property type="match status" value="1"/>
</dbReference>
<keyword evidence="2 5" id="KW-0812">Transmembrane</keyword>
<feature type="transmembrane region" description="Helical" evidence="5">
    <location>
        <begin position="94"/>
        <end position="113"/>
    </location>
</feature>
<sequence length="280" mass="29363">MVAPEKNRLINMLDIEWILLYLVLGAFVGFVAGLLGLGGGGLLVPLLTYIFTYQGISVDNAVHLALGTSLACMIISSTASIRVHASRGAIEWQVVGGMAPGIIVGTFLVTQAATHVNSVYIAIFFALLMVIVTGQMFLNWQPRPSSKPATFRGLIAAGIGIGSVSALVAVGGGFLAVTYLGYKNVNVKSAIGTSAAIGFPIAITGTIGYMISGWSITLSNTYTVGFIDVPAFLTIAIGSFIAASYGTRCSHNLPDVFLKKILAVISLLLSIKMLISLVQF</sequence>
<dbReference type="AlphaFoldDB" id="A0A1H5VUY1"/>
<proteinExistence type="inferred from homology"/>
<keyword evidence="4 5" id="KW-0472">Membrane</keyword>
<reference evidence="6 7" key="1">
    <citation type="submission" date="2016-10" db="EMBL/GenBank/DDBJ databases">
        <authorList>
            <person name="de Groot N.N."/>
        </authorList>
    </citation>
    <scope>NUCLEOTIDE SEQUENCE [LARGE SCALE GENOMIC DNA]</scope>
    <source>
        <strain evidence="6 7">Nm13</strain>
    </source>
</reference>
<evidence type="ECO:0000256" key="2">
    <source>
        <dbReference type="ARBA" id="ARBA00022692"/>
    </source>
</evidence>
<dbReference type="InterPro" id="IPR002781">
    <property type="entry name" value="TM_pro_TauE-like"/>
</dbReference>
<evidence type="ECO:0000256" key="1">
    <source>
        <dbReference type="ARBA" id="ARBA00004141"/>
    </source>
</evidence>
<feature type="transmembrane region" description="Helical" evidence="5">
    <location>
        <begin position="63"/>
        <end position="82"/>
    </location>
</feature>
<dbReference type="PANTHER" id="PTHR43483">
    <property type="entry name" value="MEMBRANE TRANSPORTER PROTEIN HI_0806-RELATED"/>
    <property type="match status" value="1"/>
</dbReference>
<evidence type="ECO:0000256" key="5">
    <source>
        <dbReference type="RuleBase" id="RU363041"/>
    </source>
</evidence>
<comment type="subcellular location">
    <subcellularLocation>
        <location evidence="5">Cell membrane</location>
        <topology evidence="5">Multi-pass membrane protein</topology>
    </subcellularLocation>
    <subcellularLocation>
        <location evidence="1">Membrane</location>
        <topology evidence="1">Multi-pass membrane protein</topology>
    </subcellularLocation>
</comment>
<accession>A0A1H5VUY1</accession>
<evidence type="ECO:0000313" key="6">
    <source>
        <dbReference type="EMBL" id="SEF90671.1"/>
    </source>
</evidence>
<feature type="transmembrane region" description="Helical" evidence="5">
    <location>
        <begin position="119"/>
        <end position="138"/>
    </location>
</feature>
<organism evidence="6 7">
    <name type="scientific">Nitrosomonas ureae</name>
    <dbReference type="NCBI Taxonomy" id="44577"/>
    <lineage>
        <taxon>Bacteria</taxon>
        <taxon>Pseudomonadati</taxon>
        <taxon>Pseudomonadota</taxon>
        <taxon>Betaproteobacteria</taxon>
        <taxon>Nitrosomonadales</taxon>
        <taxon>Nitrosomonadaceae</taxon>
        <taxon>Nitrosomonas</taxon>
    </lineage>
</organism>
<protein>
    <recommendedName>
        <fullName evidence="5">Probable membrane transporter protein</fullName>
    </recommendedName>
</protein>
<evidence type="ECO:0000256" key="4">
    <source>
        <dbReference type="ARBA" id="ARBA00023136"/>
    </source>
</evidence>
<dbReference type="Proteomes" id="UP000236753">
    <property type="component" value="Unassembled WGS sequence"/>
</dbReference>
<keyword evidence="5" id="KW-1003">Cell membrane</keyword>
<feature type="transmembrane region" description="Helical" evidence="5">
    <location>
        <begin position="18"/>
        <end position="51"/>
    </location>
</feature>
<dbReference type="PANTHER" id="PTHR43483:SF3">
    <property type="entry name" value="MEMBRANE TRANSPORTER PROTEIN HI_0806-RELATED"/>
    <property type="match status" value="1"/>
</dbReference>
<dbReference type="GO" id="GO:0005886">
    <property type="term" value="C:plasma membrane"/>
    <property type="evidence" value="ECO:0007669"/>
    <property type="project" value="UniProtKB-SubCell"/>
</dbReference>
<evidence type="ECO:0000313" key="7">
    <source>
        <dbReference type="Proteomes" id="UP000236753"/>
    </source>
</evidence>